<name>A0A2M6W4D7_9BACT</name>
<evidence type="ECO:0000256" key="3">
    <source>
        <dbReference type="ARBA" id="ARBA00022840"/>
    </source>
</evidence>
<dbReference type="PROSITE" id="PS00870">
    <property type="entry name" value="CLPAB_1"/>
    <property type="match status" value="1"/>
</dbReference>
<keyword evidence="3" id="KW-0067">ATP-binding</keyword>
<evidence type="ECO:0000256" key="1">
    <source>
        <dbReference type="ARBA" id="ARBA00022737"/>
    </source>
</evidence>
<comment type="caution">
    <text evidence="7">The sequence shown here is derived from an EMBL/GenBank/DDBJ whole genome shotgun (WGS) entry which is preliminary data.</text>
</comment>
<dbReference type="InterPro" id="IPR003593">
    <property type="entry name" value="AAA+_ATPase"/>
</dbReference>
<dbReference type="InterPro" id="IPR003959">
    <property type="entry name" value="ATPase_AAA_core"/>
</dbReference>
<reference evidence="8" key="1">
    <citation type="submission" date="2017-09" db="EMBL/GenBank/DDBJ databases">
        <title>Depth-based differentiation of microbial function through sediment-hosted aquifers and enrichment of novel symbionts in the deep terrestrial subsurface.</title>
        <authorList>
            <person name="Probst A.J."/>
            <person name="Ladd B."/>
            <person name="Jarett J.K."/>
            <person name="Geller-Mcgrath D.E."/>
            <person name="Sieber C.M.K."/>
            <person name="Emerson J.B."/>
            <person name="Anantharaman K."/>
            <person name="Thomas B.C."/>
            <person name="Malmstrom R."/>
            <person name="Stieglmeier M."/>
            <person name="Klingl A."/>
            <person name="Woyke T."/>
            <person name="Ryan C.M."/>
            <person name="Banfield J.F."/>
        </authorList>
    </citation>
    <scope>NUCLEOTIDE SEQUENCE [LARGE SCALE GENOMIC DNA]</scope>
</reference>
<evidence type="ECO:0000313" key="8">
    <source>
        <dbReference type="Proteomes" id="UP000231183"/>
    </source>
</evidence>
<evidence type="ECO:0000256" key="2">
    <source>
        <dbReference type="ARBA" id="ARBA00022741"/>
    </source>
</evidence>
<dbReference type="SUPFAM" id="SSF81923">
    <property type="entry name" value="Double Clp-N motif"/>
    <property type="match status" value="1"/>
</dbReference>
<dbReference type="CDD" id="cd19499">
    <property type="entry name" value="RecA-like_ClpB_Hsp104-like"/>
    <property type="match status" value="1"/>
</dbReference>
<dbReference type="AlphaFoldDB" id="A0A2M6W4D7"/>
<keyword evidence="1 5" id="KW-0677">Repeat</keyword>
<dbReference type="GO" id="GO:0034605">
    <property type="term" value="P:cellular response to heat"/>
    <property type="evidence" value="ECO:0007669"/>
    <property type="project" value="TreeGrafter"/>
</dbReference>
<dbReference type="GO" id="GO:0005524">
    <property type="term" value="F:ATP binding"/>
    <property type="evidence" value="ECO:0007669"/>
    <property type="project" value="UniProtKB-KW"/>
</dbReference>
<feature type="domain" description="Clp R" evidence="6">
    <location>
        <begin position="4"/>
        <end position="157"/>
    </location>
</feature>
<dbReference type="Pfam" id="PF02861">
    <property type="entry name" value="Clp_N"/>
    <property type="match status" value="1"/>
</dbReference>
<dbReference type="PANTHER" id="PTHR11638">
    <property type="entry name" value="ATP-DEPENDENT CLP PROTEASE"/>
    <property type="match status" value="1"/>
</dbReference>
<evidence type="ECO:0000256" key="5">
    <source>
        <dbReference type="PROSITE-ProRule" id="PRU01251"/>
    </source>
</evidence>
<dbReference type="GO" id="GO:0016887">
    <property type="term" value="F:ATP hydrolysis activity"/>
    <property type="evidence" value="ECO:0007669"/>
    <property type="project" value="InterPro"/>
</dbReference>
<dbReference type="Proteomes" id="UP000231183">
    <property type="component" value="Unassembled WGS sequence"/>
</dbReference>
<dbReference type="InterPro" id="IPR001270">
    <property type="entry name" value="ClpA/B"/>
</dbReference>
<dbReference type="PRINTS" id="PR00300">
    <property type="entry name" value="CLPPROTEASEA"/>
</dbReference>
<evidence type="ECO:0000313" key="7">
    <source>
        <dbReference type="EMBL" id="PIT87648.1"/>
    </source>
</evidence>
<dbReference type="PROSITE" id="PS51903">
    <property type="entry name" value="CLP_R"/>
    <property type="match status" value="1"/>
</dbReference>
<dbReference type="Gene3D" id="4.10.860.10">
    <property type="entry name" value="UVR domain"/>
    <property type="match status" value="1"/>
</dbReference>
<protein>
    <recommendedName>
        <fullName evidence="6">Clp R domain-containing protein</fullName>
    </recommendedName>
</protein>
<keyword evidence="4" id="KW-0143">Chaperone</keyword>
<organism evidence="7 8">
    <name type="scientific">Candidatus Magasanikbacteria bacterium CG10_big_fil_rev_8_21_14_0_10_40_10</name>
    <dbReference type="NCBI Taxonomy" id="1974648"/>
    <lineage>
        <taxon>Bacteria</taxon>
        <taxon>Candidatus Magasanikiibacteriota</taxon>
    </lineage>
</organism>
<dbReference type="InterPro" id="IPR041546">
    <property type="entry name" value="ClpA/ClpB_AAA_lid"/>
</dbReference>
<dbReference type="InterPro" id="IPR019489">
    <property type="entry name" value="Clp_ATPase_C"/>
</dbReference>
<dbReference type="SUPFAM" id="SSF52540">
    <property type="entry name" value="P-loop containing nucleoside triphosphate hydrolases"/>
    <property type="match status" value="2"/>
</dbReference>
<dbReference type="Pfam" id="PF00004">
    <property type="entry name" value="AAA"/>
    <property type="match status" value="1"/>
</dbReference>
<dbReference type="PANTHER" id="PTHR11638:SF18">
    <property type="entry name" value="HEAT SHOCK PROTEIN 104"/>
    <property type="match status" value="1"/>
</dbReference>
<evidence type="ECO:0000256" key="4">
    <source>
        <dbReference type="ARBA" id="ARBA00023186"/>
    </source>
</evidence>
<dbReference type="InterPro" id="IPR018368">
    <property type="entry name" value="ClpA/B_CS1"/>
</dbReference>
<dbReference type="EMBL" id="PFBX01000014">
    <property type="protein sequence ID" value="PIT87648.1"/>
    <property type="molecule type" value="Genomic_DNA"/>
</dbReference>
<dbReference type="CDD" id="cd00009">
    <property type="entry name" value="AAA"/>
    <property type="match status" value="1"/>
</dbReference>
<gene>
    <name evidence="7" type="ORF">COU31_01710</name>
</gene>
<keyword evidence="2" id="KW-0547">Nucleotide-binding</keyword>
<dbReference type="FunFam" id="3.40.50.300:FF:000010">
    <property type="entry name" value="Chaperone clpB 1, putative"/>
    <property type="match status" value="1"/>
</dbReference>
<proteinExistence type="predicted"/>
<dbReference type="Gene3D" id="1.10.1780.10">
    <property type="entry name" value="Clp, N-terminal domain"/>
    <property type="match status" value="2"/>
</dbReference>
<dbReference type="Pfam" id="PF17871">
    <property type="entry name" value="AAA_lid_9"/>
    <property type="match status" value="1"/>
</dbReference>
<evidence type="ECO:0000259" key="6">
    <source>
        <dbReference type="PROSITE" id="PS51903"/>
    </source>
</evidence>
<dbReference type="InterPro" id="IPR027417">
    <property type="entry name" value="P-loop_NTPase"/>
</dbReference>
<dbReference type="Pfam" id="PF07724">
    <property type="entry name" value="AAA_2"/>
    <property type="match status" value="1"/>
</dbReference>
<dbReference type="Gene3D" id="3.40.50.300">
    <property type="entry name" value="P-loop containing nucleotide triphosphate hydrolases"/>
    <property type="match status" value="2"/>
</dbReference>
<dbReference type="InterPro" id="IPR050130">
    <property type="entry name" value="ClpA_ClpB"/>
</dbReference>
<dbReference type="SMART" id="SM01086">
    <property type="entry name" value="ClpB_D2-small"/>
    <property type="match status" value="1"/>
</dbReference>
<sequence>MNIIDRFSTHLRETMTRAIVLATEDNQPLVEPVHLFYIISILKGSLAFEMIGRMNIKPKNIEKFLPAKLSGADRIAKTNSAGQPTNQAELSTLSDSSRLALEKAIMTAHVCKHSHIGTEHLLSALIELDIYPINEIINLSGADKPEIMRQIKSVLDNASAFPQVAETAELIEKMQTAPENDFTSGHQPMMPNIGQPFGRTNASKQSALDYFSVNLTNRKNQKNIDPVIGRDNEIDRLIQILCRRTKNNPVLLGDPGVGKTAIVEGLAKRIMLGQVPDILRNKKIHALDMGMLIAGTTFRGEFEARLQHITDEIAGNPNIIVFIDELHNIVGAGSNNGAMDASNILKPVLARGLMRCIGATTPNEFKKYIENDPALERRFQPIYVKQSSVEDTIKILEGIKKNYEDYHNVIITPEAIESAARLSDRYMTSQFLPDKAIDLMDESAAAKKLISNPSPLLEKLARAEKNLEEIIEQKQEAVNKDDYKQAVKYKELETKAGQVLAKLKDKIKKNSRPAPVVLNKDDIVRQLAKIINVPLNQLEIDETSRLQNLEADLSANIIGQNQVIQNVAQVIRRSSLNLSRQDKPRASFMFVGQSSVGKTELAKTLAKTLYPSGDALIQLNMSEYNEAFGVSKLLGSPAGYVGYKEANQFTDKLKLNPYSVVLFDEIDKAHKDVTKLLLQILEEGQITDSTGRKISLRHAIIIMTTTIGAKEAGQKQIGFDRLAGQEQEQLNILTDRLKEYFGPELLNRVGHICFFNDLDPANLAQIAELELNQLNLALKKYRTKIMASQKVLNEIVRLLPNPQSANARQVRRFVASRLEDLMSEIILNKKIKASYQITASQNEIFLK</sequence>
<dbReference type="GO" id="GO:0005737">
    <property type="term" value="C:cytoplasm"/>
    <property type="evidence" value="ECO:0007669"/>
    <property type="project" value="TreeGrafter"/>
</dbReference>
<dbReference type="Pfam" id="PF10431">
    <property type="entry name" value="ClpB_D2-small"/>
    <property type="match status" value="1"/>
</dbReference>
<dbReference type="SMART" id="SM00382">
    <property type="entry name" value="AAA"/>
    <property type="match status" value="2"/>
</dbReference>
<dbReference type="InterPro" id="IPR036628">
    <property type="entry name" value="Clp_N_dom_sf"/>
</dbReference>
<dbReference type="InterPro" id="IPR004176">
    <property type="entry name" value="Clp_R_N"/>
</dbReference>
<dbReference type="Gene3D" id="1.10.8.60">
    <property type="match status" value="2"/>
</dbReference>
<accession>A0A2M6W4D7</accession>